<feature type="region of interest" description="Disordered" evidence="1">
    <location>
        <begin position="100"/>
        <end position="156"/>
    </location>
</feature>
<evidence type="ECO:0000313" key="3">
    <source>
        <dbReference type="EMBL" id="GIX95715.1"/>
    </source>
</evidence>
<dbReference type="Proteomes" id="UP001054945">
    <property type="component" value="Unassembled WGS sequence"/>
</dbReference>
<dbReference type="AlphaFoldDB" id="A0AAV4PGS2"/>
<sequence>MKISWNMFFMMMTLLACQCSAFWPTKDDDENDKPSLFKPKLISVFSKPSPDADKNPTLGILPHLGNLLHGGTIGLKLETRPLGLLHDILGHAKKIIPGTLDTIGHPNHEKPPKDLWEQDEEWESEKPKKEENKKWEQQKKPEGPSWEDIGEQPETYNTEVPIEDIIQPRNRPKRFIESKIYHVPLLYRSNGRPYQVKIRSRNDLDEIKEDI</sequence>
<name>A0AAV4PGS2_CAEEX</name>
<feature type="compositionally biased region" description="Basic and acidic residues" evidence="1">
    <location>
        <begin position="106"/>
        <end position="116"/>
    </location>
</feature>
<proteinExistence type="predicted"/>
<organism evidence="3 4">
    <name type="scientific">Caerostris extrusa</name>
    <name type="common">Bark spider</name>
    <name type="synonym">Caerostris bankana</name>
    <dbReference type="NCBI Taxonomy" id="172846"/>
    <lineage>
        <taxon>Eukaryota</taxon>
        <taxon>Metazoa</taxon>
        <taxon>Ecdysozoa</taxon>
        <taxon>Arthropoda</taxon>
        <taxon>Chelicerata</taxon>
        <taxon>Arachnida</taxon>
        <taxon>Araneae</taxon>
        <taxon>Araneomorphae</taxon>
        <taxon>Entelegynae</taxon>
        <taxon>Araneoidea</taxon>
        <taxon>Araneidae</taxon>
        <taxon>Caerostris</taxon>
    </lineage>
</organism>
<reference evidence="3 4" key="1">
    <citation type="submission" date="2021-06" db="EMBL/GenBank/DDBJ databases">
        <title>Caerostris extrusa draft genome.</title>
        <authorList>
            <person name="Kono N."/>
            <person name="Arakawa K."/>
        </authorList>
    </citation>
    <scope>NUCLEOTIDE SEQUENCE [LARGE SCALE GENOMIC DNA]</scope>
</reference>
<comment type="caution">
    <text evidence="3">The sequence shown here is derived from an EMBL/GenBank/DDBJ whole genome shotgun (WGS) entry which is preliminary data.</text>
</comment>
<protein>
    <submittedName>
        <fullName evidence="3">Uncharacterized protein</fullName>
    </submittedName>
</protein>
<accession>A0AAV4PGS2</accession>
<evidence type="ECO:0000313" key="4">
    <source>
        <dbReference type="Proteomes" id="UP001054945"/>
    </source>
</evidence>
<gene>
    <name evidence="3" type="primary">AVEN_126780_1</name>
    <name evidence="3" type="ORF">CEXT_495211</name>
</gene>
<feature type="chain" id="PRO_5043999902" evidence="2">
    <location>
        <begin position="22"/>
        <end position="211"/>
    </location>
</feature>
<evidence type="ECO:0000256" key="2">
    <source>
        <dbReference type="SAM" id="SignalP"/>
    </source>
</evidence>
<keyword evidence="2" id="KW-0732">Signal</keyword>
<dbReference type="EMBL" id="BPLR01004554">
    <property type="protein sequence ID" value="GIX95715.1"/>
    <property type="molecule type" value="Genomic_DNA"/>
</dbReference>
<dbReference type="PROSITE" id="PS51257">
    <property type="entry name" value="PROKAR_LIPOPROTEIN"/>
    <property type="match status" value="1"/>
</dbReference>
<feature type="signal peptide" evidence="2">
    <location>
        <begin position="1"/>
        <end position="21"/>
    </location>
</feature>
<evidence type="ECO:0000256" key="1">
    <source>
        <dbReference type="SAM" id="MobiDB-lite"/>
    </source>
</evidence>
<keyword evidence="4" id="KW-1185">Reference proteome</keyword>
<feature type="compositionally biased region" description="Basic and acidic residues" evidence="1">
    <location>
        <begin position="124"/>
        <end position="142"/>
    </location>
</feature>